<name>A0ABR4GJD8_9EURO</name>
<dbReference type="CDD" id="cd12148">
    <property type="entry name" value="fungal_TF_MHR"/>
    <property type="match status" value="1"/>
</dbReference>
<evidence type="ECO:0000256" key="2">
    <source>
        <dbReference type="SAM" id="MobiDB-lite"/>
    </source>
</evidence>
<dbReference type="Proteomes" id="UP001610563">
    <property type="component" value="Unassembled WGS sequence"/>
</dbReference>
<dbReference type="EMBL" id="JBFTWV010000010">
    <property type="protein sequence ID" value="KAL2799006.1"/>
    <property type="molecule type" value="Genomic_DNA"/>
</dbReference>
<dbReference type="PANTHER" id="PTHR46910">
    <property type="entry name" value="TRANSCRIPTION FACTOR PDR1"/>
    <property type="match status" value="1"/>
</dbReference>
<protein>
    <submittedName>
        <fullName evidence="4">Fungal-specific transcription factor domain-containing protein</fullName>
    </submittedName>
</protein>
<dbReference type="SMART" id="SM00906">
    <property type="entry name" value="Fungal_trans"/>
    <property type="match status" value="1"/>
</dbReference>
<feature type="region of interest" description="Disordered" evidence="2">
    <location>
        <begin position="128"/>
        <end position="155"/>
    </location>
</feature>
<evidence type="ECO:0000313" key="4">
    <source>
        <dbReference type="EMBL" id="KAL2799006.1"/>
    </source>
</evidence>
<gene>
    <name evidence="4" type="ORF">BJX66DRAFT_333681</name>
</gene>
<dbReference type="InterPro" id="IPR007219">
    <property type="entry name" value="XnlR_reg_dom"/>
</dbReference>
<feature type="compositionally biased region" description="Polar residues" evidence="2">
    <location>
        <begin position="9"/>
        <end position="18"/>
    </location>
</feature>
<dbReference type="InterPro" id="IPR050987">
    <property type="entry name" value="AtrR-like"/>
</dbReference>
<feature type="region of interest" description="Disordered" evidence="2">
    <location>
        <begin position="1"/>
        <end position="33"/>
    </location>
</feature>
<organism evidence="4 5">
    <name type="scientific">Aspergillus keveii</name>
    <dbReference type="NCBI Taxonomy" id="714993"/>
    <lineage>
        <taxon>Eukaryota</taxon>
        <taxon>Fungi</taxon>
        <taxon>Dikarya</taxon>
        <taxon>Ascomycota</taxon>
        <taxon>Pezizomycotina</taxon>
        <taxon>Eurotiomycetes</taxon>
        <taxon>Eurotiomycetidae</taxon>
        <taxon>Eurotiales</taxon>
        <taxon>Aspergillaceae</taxon>
        <taxon>Aspergillus</taxon>
        <taxon>Aspergillus subgen. Nidulantes</taxon>
    </lineage>
</organism>
<proteinExistence type="predicted"/>
<keyword evidence="5" id="KW-1185">Reference proteome</keyword>
<evidence type="ECO:0000313" key="5">
    <source>
        <dbReference type="Proteomes" id="UP001610563"/>
    </source>
</evidence>
<keyword evidence="1" id="KW-0539">Nucleus</keyword>
<dbReference type="Pfam" id="PF04082">
    <property type="entry name" value="Fungal_trans"/>
    <property type="match status" value="1"/>
</dbReference>
<reference evidence="4 5" key="1">
    <citation type="submission" date="2024-07" db="EMBL/GenBank/DDBJ databases">
        <title>Section-level genome sequencing and comparative genomics of Aspergillus sections Usti and Cavernicolus.</title>
        <authorList>
            <consortium name="Lawrence Berkeley National Laboratory"/>
            <person name="Nybo J.L."/>
            <person name="Vesth T.C."/>
            <person name="Theobald S."/>
            <person name="Frisvad J.C."/>
            <person name="Larsen T.O."/>
            <person name="Kjaerboelling I."/>
            <person name="Rothschild-Mancinelli K."/>
            <person name="Lyhne E.K."/>
            <person name="Kogle M.E."/>
            <person name="Barry K."/>
            <person name="Clum A."/>
            <person name="Na H."/>
            <person name="Ledsgaard L."/>
            <person name="Lin J."/>
            <person name="Lipzen A."/>
            <person name="Kuo A."/>
            <person name="Riley R."/>
            <person name="Mondo S."/>
            <person name="Labutti K."/>
            <person name="Haridas S."/>
            <person name="Pangalinan J."/>
            <person name="Salamov A.A."/>
            <person name="Simmons B.A."/>
            <person name="Magnuson J.K."/>
            <person name="Chen J."/>
            <person name="Drula E."/>
            <person name="Henrissat B."/>
            <person name="Wiebenga A."/>
            <person name="Lubbers R.J."/>
            <person name="Gomes A.C."/>
            <person name="Makela M.R."/>
            <person name="Stajich J."/>
            <person name="Grigoriev I.V."/>
            <person name="Mortensen U.H."/>
            <person name="De Vries R.P."/>
            <person name="Baker S.E."/>
            <person name="Andersen M.R."/>
        </authorList>
    </citation>
    <scope>NUCLEOTIDE SEQUENCE [LARGE SCALE GENOMIC DNA]</scope>
    <source>
        <strain evidence="4 5">CBS 209.92</strain>
    </source>
</reference>
<evidence type="ECO:0000259" key="3">
    <source>
        <dbReference type="SMART" id="SM00906"/>
    </source>
</evidence>
<feature type="compositionally biased region" description="Low complexity" evidence="2">
    <location>
        <begin position="133"/>
        <end position="147"/>
    </location>
</feature>
<accession>A0ABR4GJD8</accession>
<dbReference type="PANTHER" id="PTHR46910:SF13">
    <property type="entry name" value="SPECIFIC TRANSCRIPTION FACTOR, PUTATIVE (AFU_ORTHOLOGUE AFUA_4G06190)-RELATED"/>
    <property type="match status" value="1"/>
</dbReference>
<evidence type="ECO:0000256" key="1">
    <source>
        <dbReference type="ARBA" id="ARBA00023242"/>
    </source>
</evidence>
<sequence>MTPKAPAATISSKNSGNTREADTRTSNKSIPGDAILRRLAYLEEQLRSLQPVIDAPRTVLDSGTSASLKQANKEMDSSTQGSTEVPSSRPSQQTWLQPDTPPSTFEGESSIAHTLTELEDRLEHEGVTFKKVPTNPSSLPLTPASSSPDDDHARGNALDHIRSILCSHGVTSNGSQWDGYLQTFLNEVHVLYPFLYPSTLHERYLGIWRYLDGRVIERTQDDHRAPAAQVLLCLALGRCETGSRSQTADVRHAAGWSLYSAASDLMGDSISIFTRGWNTLLVLQNLVLMIAYLFRLDANDRASKLVALAVSQSHQLGLHRERVLSRMPPFEGEMFRRLWWCLYVLDRRVALETGSPYLIQDFNVDTRFPSELTNDRLSHPSRHLGLRNNHEVDGQAETFTGPDSLIPYLVGMIYYSRTVANVWEVLYKARGSDPQEGGWNPVPHDHLDFLISNAERQMPSALSGDLRVTTAVTDVWVLGKPARQRQPRL</sequence>
<feature type="compositionally biased region" description="Polar residues" evidence="2">
    <location>
        <begin position="77"/>
        <end position="107"/>
    </location>
</feature>
<feature type="region of interest" description="Disordered" evidence="2">
    <location>
        <begin position="63"/>
        <end position="107"/>
    </location>
</feature>
<comment type="caution">
    <text evidence="4">The sequence shown here is derived from an EMBL/GenBank/DDBJ whole genome shotgun (WGS) entry which is preliminary data.</text>
</comment>
<feature type="domain" description="Xylanolytic transcriptional activator regulatory" evidence="3">
    <location>
        <begin position="302"/>
        <end position="375"/>
    </location>
</feature>